<dbReference type="InterPro" id="IPR011042">
    <property type="entry name" value="6-blade_b-propeller_TolB-like"/>
</dbReference>
<dbReference type="PROSITE" id="PS00518">
    <property type="entry name" value="ZF_RING_1"/>
    <property type="match status" value="1"/>
</dbReference>
<sequence>MTTNGDVIETNGNAIPEITDQTCICSICCKTYKLPKVLPCLHTFCADCLETYIGKSISQNGQKSFQCPSCELQVEVPNGSVSGHYANAFPDDTFMVKLVESFNVLKEDKNCDICERREEHIPAVNWCMDCYDALCETCLKVHLHGKITSGHVVMSIDEMKKLPVEVVMKKKNKVPCIKHNEMITLFCVDCREPLCVQCMAVSHRRCENVITVADAMSSRSDVNDVMERLETLQLSLESADGLGQSEKILDDSISSARTRVISVCNSLCEKVREQQAELLRQLDLCEEEARKILKERTEPRKTGVKTVQSANERMKTLMRYGSDVEILLAYNQVKKQLDSCQGSLADVDMNSVKVQVNFALDETVNNFMQEFEKIGEVSVDAGSSDEGLSSWGVTYNSADDIIVTDCKNKRIQKFSKFGDLVDYVQLEDEPRDITTCYNNDDVAITMIGKLIIFLTTRKAMQLIKRAKTERQYDGICYSEREGFLLVTSVRERVVDAIRLDGTVIRTFEKDANSDFLFAEPRYVCGSPEGTIIVSDVTKNAIICLSADGRKLFEYKPEGAKALKKPQCVCVDKIGNIFLADHGNNRVQLLTNDGIFQREVLGEESGLEKPVALRVSNSNRMILVQSDGMVKVFSYA</sequence>
<evidence type="ECO:0000259" key="9">
    <source>
        <dbReference type="PROSITE" id="PS50089"/>
    </source>
</evidence>
<dbReference type="InterPro" id="IPR000315">
    <property type="entry name" value="Znf_B-box"/>
</dbReference>
<evidence type="ECO:0000256" key="3">
    <source>
        <dbReference type="ARBA" id="ARBA00022737"/>
    </source>
</evidence>
<accession>A0ABQ9E240</accession>
<proteinExistence type="predicted"/>
<dbReference type="InterPro" id="IPR047153">
    <property type="entry name" value="TRIM45/56/19-like"/>
</dbReference>
<gene>
    <name evidence="11" type="ORF">KUTeg_023586</name>
</gene>
<protein>
    <submittedName>
        <fullName evidence="11">Uncharacterized protein</fullName>
    </submittedName>
</protein>
<dbReference type="PANTHER" id="PTHR25462">
    <property type="entry name" value="BONUS, ISOFORM C-RELATED"/>
    <property type="match status" value="1"/>
</dbReference>
<dbReference type="SUPFAM" id="SSF101898">
    <property type="entry name" value="NHL repeat"/>
    <property type="match status" value="1"/>
</dbReference>
<dbReference type="Gene3D" id="2.120.10.30">
    <property type="entry name" value="TolB, C-terminal domain"/>
    <property type="match status" value="1"/>
</dbReference>
<evidence type="ECO:0000259" key="10">
    <source>
        <dbReference type="PROSITE" id="PS50119"/>
    </source>
</evidence>
<evidence type="ECO:0000256" key="7">
    <source>
        <dbReference type="PROSITE-ProRule" id="PRU00504"/>
    </source>
</evidence>
<dbReference type="SMART" id="SM00336">
    <property type="entry name" value="BBOX"/>
    <property type="match status" value="2"/>
</dbReference>
<dbReference type="SUPFAM" id="SSF57845">
    <property type="entry name" value="B-box zinc-binding domain"/>
    <property type="match status" value="1"/>
</dbReference>
<dbReference type="InterPro" id="IPR001258">
    <property type="entry name" value="NHL_repeat"/>
</dbReference>
<reference evidence="11 12" key="1">
    <citation type="submission" date="2022-12" db="EMBL/GenBank/DDBJ databases">
        <title>Chromosome-level genome of Tegillarca granosa.</title>
        <authorList>
            <person name="Kim J."/>
        </authorList>
    </citation>
    <scope>NUCLEOTIDE SEQUENCE [LARGE SCALE GENOMIC DNA]</scope>
    <source>
        <strain evidence="11">Teg-2019</strain>
        <tissue evidence="11">Adductor muscle</tissue>
    </source>
</reference>
<dbReference type="Gene3D" id="3.30.160.60">
    <property type="entry name" value="Classic Zinc Finger"/>
    <property type="match status" value="1"/>
</dbReference>
<organism evidence="11 12">
    <name type="scientific">Tegillarca granosa</name>
    <name type="common">Malaysian cockle</name>
    <name type="synonym">Anadara granosa</name>
    <dbReference type="NCBI Taxonomy" id="220873"/>
    <lineage>
        <taxon>Eukaryota</taxon>
        <taxon>Metazoa</taxon>
        <taxon>Spiralia</taxon>
        <taxon>Lophotrochozoa</taxon>
        <taxon>Mollusca</taxon>
        <taxon>Bivalvia</taxon>
        <taxon>Autobranchia</taxon>
        <taxon>Pteriomorphia</taxon>
        <taxon>Arcoida</taxon>
        <taxon>Arcoidea</taxon>
        <taxon>Arcidae</taxon>
        <taxon>Tegillarca</taxon>
    </lineage>
</organism>
<dbReference type="Gene3D" id="4.10.830.40">
    <property type="match status" value="1"/>
</dbReference>
<evidence type="ECO:0000256" key="1">
    <source>
        <dbReference type="ARBA" id="ARBA00022553"/>
    </source>
</evidence>
<feature type="domain" description="B box-type" evidence="10">
    <location>
        <begin position="171"/>
        <end position="212"/>
    </location>
</feature>
<dbReference type="PANTHER" id="PTHR25462:SF296">
    <property type="entry name" value="MEIOTIC P26, ISOFORM F"/>
    <property type="match status" value="1"/>
</dbReference>
<dbReference type="PROSITE" id="PS51125">
    <property type="entry name" value="NHL"/>
    <property type="match status" value="1"/>
</dbReference>
<dbReference type="InterPro" id="IPR017907">
    <property type="entry name" value="Znf_RING_CS"/>
</dbReference>
<dbReference type="InterPro" id="IPR027370">
    <property type="entry name" value="Znf-RING_euk"/>
</dbReference>
<dbReference type="Gene3D" id="3.30.40.10">
    <property type="entry name" value="Zinc/RING finger domain, C3HC4 (zinc finger)"/>
    <property type="match status" value="1"/>
</dbReference>
<keyword evidence="4 6" id="KW-0863">Zinc-finger</keyword>
<keyword evidence="8" id="KW-0175">Coiled coil</keyword>
<name>A0ABQ9E240_TEGGR</name>
<feature type="coiled-coil region" evidence="8">
    <location>
        <begin position="268"/>
        <end position="295"/>
    </location>
</feature>
<dbReference type="Pfam" id="PF00643">
    <property type="entry name" value="zf-B_box"/>
    <property type="match status" value="1"/>
</dbReference>
<feature type="domain" description="B box-type" evidence="10">
    <location>
        <begin position="109"/>
        <end position="156"/>
    </location>
</feature>
<comment type="caution">
    <text evidence="11">The sequence shown here is derived from an EMBL/GenBank/DDBJ whole genome shotgun (WGS) entry which is preliminary data.</text>
</comment>
<dbReference type="Pfam" id="PF13445">
    <property type="entry name" value="zf-RING_UBOX"/>
    <property type="match status" value="1"/>
</dbReference>
<keyword evidence="12" id="KW-1185">Reference proteome</keyword>
<dbReference type="SMART" id="SM00184">
    <property type="entry name" value="RING"/>
    <property type="match status" value="1"/>
</dbReference>
<keyword evidence="1" id="KW-0597">Phosphoprotein</keyword>
<dbReference type="Pfam" id="PF01436">
    <property type="entry name" value="NHL"/>
    <property type="match status" value="1"/>
</dbReference>
<feature type="domain" description="RING-type" evidence="9">
    <location>
        <begin position="25"/>
        <end position="71"/>
    </location>
</feature>
<evidence type="ECO:0000256" key="6">
    <source>
        <dbReference type="PROSITE-ProRule" id="PRU00024"/>
    </source>
</evidence>
<keyword evidence="2" id="KW-0479">Metal-binding</keyword>
<feature type="repeat" description="NHL" evidence="7">
    <location>
        <begin position="391"/>
        <end position="417"/>
    </location>
</feature>
<dbReference type="SUPFAM" id="SSF57850">
    <property type="entry name" value="RING/U-box"/>
    <property type="match status" value="1"/>
</dbReference>
<dbReference type="CDD" id="cd19757">
    <property type="entry name" value="Bbox1"/>
    <property type="match status" value="1"/>
</dbReference>
<evidence type="ECO:0000256" key="4">
    <source>
        <dbReference type="ARBA" id="ARBA00022771"/>
    </source>
</evidence>
<evidence type="ECO:0000256" key="5">
    <source>
        <dbReference type="ARBA" id="ARBA00022833"/>
    </source>
</evidence>
<dbReference type="InterPro" id="IPR013083">
    <property type="entry name" value="Znf_RING/FYVE/PHD"/>
</dbReference>
<evidence type="ECO:0000313" key="11">
    <source>
        <dbReference type="EMBL" id="KAJ8299526.1"/>
    </source>
</evidence>
<keyword evidence="5" id="KW-0862">Zinc</keyword>
<keyword evidence="3" id="KW-0677">Repeat</keyword>
<dbReference type="InterPro" id="IPR001841">
    <property type="entry name" value="Znf_RING"/>
</dbReference>
<evidence type="ECO:0000256" key="8">
    <source>
        <dbReference type="SAM" id="Coils"/>
    </source>
</evidence>
<dbReference type="Proteomes" id="UP001217089">
    <property type="component" value="Unassembled WGS sequence"/>
</dbReference>
<dbReference type="EMBL" id="JARBDR010000921">
    <property type="protein sequence ID" value="KAJ8299526.1"/>
    <property type="molecule type" value="Genomic_DNA"/>
</dbReference>
<evidence type="ECO:0000313" key="12">
    <source>
        <dbReference type="Proteomes" id="UP001217089"/>
    </source>
</evidence>
<evidence type="ECO:0000256" key="2">
    <source>
        <dbReference type="ARBA" id="ARBA00022723"/>
    </source>
</evidence>
<dbReference type="PROSITE" id="PS50089">
    <property type="entry name" value="ZF_RING_2"/>
    <property type="match status" value="1"/>
</dbReference>
<dbReference type="PROSITE" id="PS50119">
    <property type="entry name" value="ZF_BBOX"/>
    <property type="match status" value="2"/>
</dbReference>